<sequence>MEGNEQMERFKDARRLGKMAYFALDKLCFRKPFLRTKLEEFGRSWASDTSRSKWCWVLRVFEDWRKARNKLVLKKPYLGEAVYNKALSSMSNEDLNKVVETTQTLELTSEVEEKLFESGAFGCHNPEALQRTLWWFFSLHFGFRARDESRKLCWGDLELQTDTETGRGILVWLGERGSKTRQGLEGSHQHQFNPKIFATGTEQCPLRYLKIFESHRPEEAKTPTSPFFLALNHNTWRTKSTWYKVSPLGKNQIGQFLPKAAKKAGLQACGRKLSNHSVRKTSLLDAGIPENFVTQLSGHKNLQSLSSYKSASLAHQEQQIPPPNSSVHKPVFPVNQSSSLFQCSVSNQSRFSVQAIPHHLFFVWATIGSISNCVFIIVHPRDPAGSCEKT</sequence>
<keyword evidence="3" id="KW-0832">Ubl conjugation</keyword>
<dbReference type="PANTHER" id="PTHR46963">
    <property type="entry name" value="SIMILAR TO RIKEN CDNA E130308A19"/>
    <property type="match status" value="1"/>
</dbReference>
<keyword evidence="4" id="KW-0233">DNA recombination</keyword>
<dbReference type="EMBL" id="JARQWQ010000013">
    <property type="protein sequence ID" value="KAK2568042.1"/>
    <property type="molecule type" value="Genomic_DNA"/>
</dbReference>
<keyword evidence="7" id="KW-1185">Reference proteome</keyword>
<evidence type="ECO:0000259" key="5">
    <source>
        <dbReference type="Pfam" id="PF12012"/>
    </source>
</evidence>
<reference evidence="6" key="1">
    <citation type="journal article" date="2023" name="G3 (Bethesda)">
        <title>Whole genome assembly and annotation of the endangered Caribbean coral Acropora cervicornis.</title>
        <authorList>
            <person name="Selwyn J.D."/>
            <person name="Vollmer S.V."/>
        </authorList>
    </citation>
    <scope>NUCLEOTIDE SEQUENCE</scope>
    <source>
        <strain evidence="6">K2</strain>
    </source>
</reference>
<proteinExistence type="predicted"/>
<dbReference type="InterPro" id="IPR013762">
    <property type="entry name" value="Integrase-like_cat_sf"/>
</dbReference>
<evidence type="ECO:0000256" key="2">
    <source>
        <dbReference type="ARBA" id="ARBA00022553"/>
    </source>
</evidence>
<dbReference type="Proteomes" id="UP001249851">
    <property type="component" value="Unassembled WGS sequence"/>
</dbReference>
<name>A0AAD9QUZ7_ACRCE</name>
<evidence type="ECO:0000256" key="1">
    <source>
        <dbReference type="ARBA" id="ARBA00022499"/>
    </source>
</evidence>
<reference evidence="6" key="2">
    <citation type="journal article" date="2023" name="Science">
        <title>Genomic signatures of disease resistance in endangered staghorn corals.</title>
        <authorList>
            <person name="Vollmer S.V."/>
            <person name="Selwyn J.D."/>
            <person name="Despard B.A."/>
            <person name="Roesel C.L."/>
        </authorList>
    </citation>
    <scope>NUCLEOTIDE SEQUENCE</scope>
    <source>
        <strain evidence="6">K2</strain>
    </source>
</reference>
<dbReference type="Gene3D" id="1.10.443.10">
    <property type="entry name" value="Intergrase catalytic core"/>
    <property type="match status" value="1"/>
</dbReference>
<dbReference type="Pfam" id="PF12012">
    <property type="entry name" value="DUF3504"/>
    <property type="match status" value="1"/>
</dbReference>
<dbReference type="InterPro" id="IPR021893">
    <property type="entry name" value="ZMYM2-like_C"/>
</dbReference>
<dbReference type="InterPro" id="IPR042838">
    <property type="entry name" value="KIAA1958"/>
</dbReference>
<accession>A0AAD9QUZ7</accession>
<keyword evidence="1" id="KW-1017">Isopeptide bond</keyword>
<dbReference type="SUPFAM" id="SSF56349">
    <property type="entry name" value="DNA breaking-rejoining enzymes"/>
    <property type="match status" value="1"/>
</dbReference>
<dbReference type="GO" id="GO:0015074">
    <property type="term" value="P:DNA integration"/>
    <property type="evidence" value="ECO:0007669"/>
    <property type="project" value="InterPro"/>
</dbReference>
<dbReference type="InterPro" id="IPR011010">
    <property type="entry name" value="DNA_brk_join_enz"/>
</dbReference>
<feature type="domain" description="ZMYM2-like/QRICH1 C-terminal" evidence="5">
    <location>
        <begin position="109"/>
        <end position="260"/>
    </location>
</feature>
<dbReference type="GO" id="GO:0003677">
    <property type="term" value="F:DNA binding"/>
    <property type="evidence" value="ECO:0007669"/>
    <property type="project" value="InterPro"/>
</dbReference>
<organism evidence="6 7">
    <name type="scientific">Acropora cervicornis</name>
    <name type="common">Staghorn coral</name>
    <dbReference type="NCBI Taxonomy" id="6130"/>
    <lineage>
        <taxon>Eukaryota</taxon>
        <taxon>Metazoa</taxon>
        <taxon>Cnidaria</taxon>
        <taxon>Anthozoa</taxon>
        <taxon>Hexacorallia</taxon>
        <taxon>Scleractinia</taxon>
        <taxon>Astrocoeniina</taxon>
        <taxon>Acroporidae</taxon>
        <taxon>Acropora</taxon>
    </lineage>
</organism>
<dbReference type="PANTHER" id="PTHR46963:SF5">
    <property type="entry name" value="GLUTAMINE RICH 1 LIKE 2 KRUPPEL-ASSOCIATED BOX CONTAINING [PROVISIONAL]"/>
    <property type="match status" value="1"/>
</dbReference>
<comment type="caution">
    <text evidence="6">The sequence shown here is derived from an EMBL/GenBank/DDBJ whole genome shotgun (WGS) entry which is preliminary data.</text>
</comment>
<evidence type="ECO:0000256" key="3">
    <source>
        <dbReference type="ARBA" id="ARBA00022843"/>
    </source>
</evidence>
<gene>
    <name evidence="6" type="ORF">P5673_007953</name>
</gene>
<evidence type="ECO:0000256" key="4">
    <source>
        <dbReference type="ARBA" id="ARBA00023172"/>
    </source>
</evidence>
<keyword evidence="2" id="KW-0597">Phosphoprotein</keyword>
<dbReference type="AlphaFoldDB" id="A0AAD9QUZ7"/>
<evidence type="ECO:0000313" key="6">
    <source>
        <dbReference type="EMBL" id="KAK2568042.1"/>
    </source>
</evidence>
<evidence type="ECO:0000313" key="7">
    <source>
        <dbReference type="Proteomes" id="UP001249851"/>
    </source>
</evidence>
<dbReference type="GO" id="GO:0006310">
    <property type="term" value="P:DNA recombination"/>
    <property type="evidence" value="ECO:0007669"/>
    <property type="project" value="UniProtKB-KW"/>
</dbReference>
<protein>
    <recommendedName>
        <fullName evidence="5">ZMYM2-like/QRICH1 C-terminal domain-containing protein</fullName>
    </recommendedName>
</protein>